<keyword evidence="1" id="KW-0472">Membrane</keyword>
<evidence type="ECO:0000256" key="1">
    <source>
        <dbReference type="SAM" id="Phobius"/>
    </source>
</evidence>
<dbReference type="Proteomes" id="UP000054266">
    <property type="component" value="Unassembled WGS sequence"/>
</dbReference>
<keyword evidence="1" id="KW-1133">Transmembrane helix</keyword>
<protein>
    <submittedName>
        <fullName evidence="2">Uncharacterized protein</fullName>
    </submittedName>
</protein>
<sequence>MSWNESDGGPLNRVWENKYTARRAEGVYKAEVPRESNDQAIFPNGMTLLDYLERDDIVGLTTAFLNVHRDCLEAPPEFNDAALRSFLVTASSQDLKSATKPADSPHCTILMDDRRDPGVGPWAIRRWDGPEGYTEYPPEGCDIWPEQQKDLSLLELVSRLKENRYEKKAEKRTIYISNITASCMVALAGTASNRSLPTIRKFFSHVLNLRTVFRITLDATFTLEFHLPYLALRTGNNPPDRRRLAGSPLRTGRVLPLCPSAQARNDASYYESKISFLVTGIDEWLWTSYCCVDNFYGIETYRRDCVDDRLDPASGGCLWLDQPPWNPRQFFLVVLSRRMEQVAWEWEALVNCFIARLDQYESFFSILDDEKLTKTRELTLAVSCLREFRDILSGSIRAWDNFESNYIRLFETPRVPKLHDFLQEYIVQIRVSVFQLKDLHALMSQKLDKFNSMRDGLVNASALKESAEATRQGNNIGILTRMTVLYLPLSLATAVFSVTMMPGSNWLWLAYGFALCLTTVATVYAARNPALLDIAFAAVPAKGRRAMI</sequence>
<feature type="transmembrane region" description="Helical" evidence="1">
    <location>
        <begin position="506"/>
        <end position="526"/>
    </location>
</feature>
<organism evidence="2 3">
    <name type="scientific">Phialophora macrospora</name>
    <dbReference type="NCBI Taxonomy" id="1851006"/>
    <lineage>
        <taxon>Eukaryota</taxon>
        <taxon>Fungi</taxon>
        <taxon>Dikarya</taxon>
        <taxon>Ascomycota</taxon>
        <taxon>Pezizomycotina</taxon>
        <taxon>Eurotiomycetes</taxon>
        <taxon>Chaetothyriomycetidae</taxon>
        <taxon>Chaetothyriales</taxon>
        <taxon>Herpotrichiellaceae</taxon>
        <taxon>Phialophora</taxon>
    </lineage>
</organism>
<reference evidence="2 3" key="1">
    <citation type="submission" date="2015-01" db="EMBL/GenBank/DDBJ databases">
        <title>The Genome Sequence of Capronia semiimmersa CBS27337.</title>
        <authorList>
            <consortium name="The Broad Institute Genomics Platform"/>
            <person name="Cuomo C."/>
            <person name="de Hoog S."/>
            <person name="Gorbushina A."/>
            <person name="Stielow B."/>
            <person name="Teixiera M."/>
            <person name="Abouelleil A."/>
            <person name="Chapman S.B."/>
            <person name="Priest M."/>
            <person name="Young S.K."/>
            <person name="Wortman J."/>
            <person name="Nusbaum C."/>
            <person name="Birren B."/>
        </authorList>
    </citation>
    <scope>NUCLEOTIDE SEQUENCE [LARGE SCALE GENOMIC DNA]</scope>
    <source>
        <strain evidence="2 3">CBS 27337</strain>
    </source>
</reference>
<dbReference type="STRING" id="5601.A0A0D2CF97"/>
<accession>A0A0D2CF97</accession>
<evidence type="ECO:0000313" key="3">
    <source>
        <dbReference type="Proteomes" id="UP000054266"/>
    </source>
</evidence>
<proteinExistence type="predicted"/>
<dbReference type="HOGENOM" id="CLU_041949_0_0_1"/>
<feature type="transmembrane region" description="Helical" evidence="1">
    <location>
        <begin position="478"/>
        <end position="500"/>
    </location>
</feature>
<name>A0A0D2CF97_9EURO</name>
<evidence type="ECO:0000313" key="2">
    <source>
        <dbReference type="EMBL" id="KIW63806.1"/>
    </source>
</evidence>
<gene>
    <name evidence="2" type="ORF">PV04_08778</name>
</gene>
<keyword evidence="3" id="KW-1185">Reference proteome</keyword>
<dbReference type="EMBL" id="KN846961">
    <property type="protein sequence ID" value="KIW63806.1"/>
    <property type="molecule type" value="Genomic_DNA"/>
</dbReference>
<dbReference type="AlphaFoldDB" id="A0A0D2CF97"/>
<keyword evidence="1" id="KW-0812">Transmembrane</keyword>